<accession>A0A1G2EEI7</accession>
<organism evidence="2 3">
    <name type="scientific">Candidatus Nealsonbacteria bacterium RIFCSPLOWO2_01_FULL_43_32</name>
    <dbReference type="NCBI Taxonomy" id="1801672"/>
    <lineage>
        <taxon>Bacteria</taxon>
        <taxon>Candidatus Nealsoniibacteriota</taxon>
    </lineage>
</organism>
<dbReference type="InterPro" id="IPR029052">
    <property type="entry name" value="Metallo-depent_PP-like"/>
</dbReference>
<name>A0A1G2EEI7_9BACT</name>
<dbReference type="PANTHER" id="PTHR31302">
    <property type="entry name" value="TRANSMEMBRANE PROTEIN WITH METALLOPHOSPHOESTERASE DOMAIN-RELATED"/>
    <property type="match status" value="1"/>
</dbReference>
<evidence type="ECO:0000313" key="3">
    <source>
        <dbReference type="Proteomes" id="UP000178647"/>
    </source>
</evidence>
<protein>
    <recommendedName>
        <fullName evidence="1">Calcineurin-like phosphoesterase domain-containing protein</fullName>
    </recommendedName>
</protein>
<reference evidence="2 3" key="1">
    <citation type="journal article" date="2016" name="Nat. Commun.">
        <title>Thousands of microbial genomes shed light on interconnected biogeochemical processes in an aquifer system.</title>
        <authorList>
            <person name="Anantharaman K."/>
            <person name="Brown C.T."/>
            <person name="Hug L.A."/>
            <person name="Sharon I."/>
            <person name="Castelle C.J."/>
            <person name="Probst A.J."/>
            <person name="Thomas B.C."/>
            <person name="Singh A."/>
            <person name="Wilkins M.J."/>
            <person name="Karaoz U."/>
            <person name="Brodie E.L."/>
            <person name="Williams K.H."/>
            <person name="Hubbard S.S."/>
            <person name="Banfield J.F."/>
        </authorList>
    </citation>
    <scope>NUCLEOTIDE SEQUENCE [LARGE SCALE GENOMIC DNA]</scope>
</reference>
<dbReference type="Gene3D" id="3.60.21.10">
    <property type="match status" value="1"/>
</dbReference>
<dbReference type="GO" id="GO:0016787">
    <property type="term" value="F:hydrolase activity"/>
    <property type="evidence" value="ECO:0007669"/>
    <property type="project" value="InterPro"/>
</dbReference>
<dbReference type="SUPFAM" id="SSF56300">
    <property type="entry name" value="Metallo-dependent phosphatases"/>
    <property type="match status" value="1"/>
</dbReference>
<dbReference type="Pfam" id="PF00149">
    <property type="entry name" value="Metallophos"/>
    <property type="match status" value="1"/>
</dbReference>
<gene>
    <name evidence="2" type="ORF">A2896_01580</name>
</gene>
<comment type="caution">
    <text evidence="2">The sequence shown here is derived from an EMBL/GenBank/DDBJ whole genome shotgun (WGS) entry which is preliminary data.</text>
</comment>
<evidence type="ECO:0000259" key="1">
    <source>
        <dbReference type="Pfam" id="PF00149"/>
    </source>
</evidence>
<feature type="domain" description="Calcineurin-like phosphoesterase" evidence="1">
    <location>
        <begin position="20"/>
        <end position="209"/>
    </location>
</feature>
<dbReference type="Proteomes" id="UP000178647">
    <property type="component" value="Unassembled WGS sequence"/>
</dbReference>
<dbReference type="PANTHER" id="PTHR31302:SF0">
    <property type="entry name" value="TRANSMEMBRANE PROTEIN WITH METALLOPHOSPHOESTERASE DOMAIN"/>
    <property type="match status" value="1"/>
</dbReference>
<evidence type="ECO:0000313" key="2">
    <source>
        <dbReference type="EMBL" id="OGZ24012.1"/>
    </source>
</evidence>
<dbReference type="InterPro" id="IPR004843">
    <property type="entry name" value="Calcineurin-like_PHP"/>
</dbReference>
<dbReference type="InterPro" id="IPR051158">
    <property type="entry name" value="Metallophosphoesterase_sf"/>
</dbReference>
<proteinExistence type="predicted"/>
<dbReference type="AlphaFoldDB" id="A0A1G2EEI7"/>
<dbReference type="EMBL" id="MHMH01000021">
    <property type="protein sequence ID" value="OGZ24012.1"/>
    <property type="molecule type" value="Genomic_DNA"/>
</dbReference>
<sequence>MRLNEINIKLSDVFSKLDGLRILHISDLHLAGRNRKIERYFEKLKKIRSDLVLITGDLIDNNDGIEWCVKYLKKLSPQFGIWACLGNHDRFDFNILHSFFFRLMSEPKKNNLELLRRRLKENGIQILINEKKTININSVPLTIIGVDAPFGLDRYKNTNRFSKKIIPLKGLFSNISPEEYVVLLSHIPDLLKELGNIKINLALSGHTHGGQIRFPSIGPLVALSSFQRAYNKGLYNYHGYYLHVSGGLGANKTMPIRLFCPPEATILILRN</sequence>